<keyword evidence="1" id="KW-1133">Transmembrane helix</keyword>
<dbReference type="OrthoDB" id="2990652at2"/>
<keyword evidence="1" id="KW-0812">Transmembrane</keyword>
<protein>
    <submittedName>
        <fullName evidence="2">Uncharacterized protein</fullName>
    </submittedName>
</protein>
<feature type="transmembrane region" description="Helical" evidence="1">
    <location>
        <begin position="41"/>
        <end position="63"/>
    </location>
</feature>
<keyword evidence="3" id="KW-1185">Reference proteome</keyword>
<reference evidence="2 3" key="1">
    <citation type="submission" date="2016-10" db="EMBL/GenBank/DDBJ databases">
        <authorList>
            <person name="de Groot N.N."/>
        </authorList>
    </citation>
    <scope>NUCLEOTIDE SEQUENCE [LARGE SCALE GENOMIC DNA]</scope>
    <source>
        <strain evidence="2 3">DSM 45514</strain>
    </source>
</reference>
<name>A0A1G6LQT1_9BACL</name>
<evidence type="ECO:0000313" key="3">
    <source>
        <dbReference type="Proteomes" id="UP000199387"/>
    </source>
</evidence>
<gene>
    <name evidence="2" type="ORF">SAMN04488112_10886</name>
</gene>
<dbReference type="RefSeq" id="WP_143003498.1">
    <property type="nucleotide sequence ID" value="NZ_FMZA01000008.1"/>
</dbReference>
<keyword evidence="1" id="KW-0472">Membrane</keyword>
<evidence type="ECO:0000256" key="1">
    <source>
        <dbReference type="SAM" id="Phobius"/>
    </source>
</evidence>
<organism evidence="2 3">
    <name type="scientific">Melghirimyces thermohalophilus</name>
    <dbReference type="NCBI Taxonomy" id="1236220"/>
    <lineage>
        <taxon>Bacteria</taxon>
        <taxon>Bacillati</taxon>
        <taxon>Bacillota</taxon>
        <taxon>Bacilli</taxon>
        <taxon>Bacillales</taxon>
        <taxon>Thermoactinomycetaceae</taxon>
        <taxon>Melghirimyces</taxon>
    </lineage>
</organism>
<dbReference type="EMBL" id="FMZA01000008">
    <property type="protein sequence ID" value="SDC45632.1"/>
    <property type="molecule type" value="Genomic_DNA"/>
</dbReference>
<dbReference type="Proteomes" id="UP000199387">
    <property type="component" value="Unassembled WGS sequence"/>
</dbReference>
<sequence>MLYWIQYETKDVDVPMDAMISIILLLAANFMIAWTRQLSTGWVRVVLSIIAVLLLLPAFLFGIRAIM</sequence>
<dbReference type="STRING" id="1236220.SAMN04488112_10886"/>
<evidence type="ECO:0000313" key="2">
    <source>
        <dbReference type="EMBL" id="SDC45632.1"/>
    </source>
</evidence>
<dbReference type="AlphaFoldDB" id="A0A1G6LQT1"/>
<proteinExistence type="predicted"/>
<feature type="transmembrane region" description="Helical" evidence="1">
    <location>
        <begin position="12"/>
        <end position="35"/>
    </location>
</feature>
<accession>A0A1G6LQT1</accession>